<comment type="caution">
    <text evidence="2">The sequence shown here is derived from an EMBL/GenBank/DDBJ whole genome shotgun (WGS) entry which is preliminary data.</text>
</comment>
<sequence length="226" mass="24403">MESAKKRPKVVFFDVFETLLSLEPLRDRIVEVGQPAHLLELFFARTLRDGMALTLAGTYETFGAVARSALAQASGWVLEDDQIEYVVSGFAELPIHKDVTPALDLLADAGVRARAFTHGQTEVVASALRKAGVYERFTGVMSSADVHTWKPPRPAYLYACATAGVQPHQAALVAAHSWDTHGAGRAGLTTGFVTRLEGRVPPIVDTPDVVAERLDEVVAGLLTLPQ</sequence>
<keyword evidence="3" id="KW-1185">Reference proteome</keyword>
<dbReference type="InterPro" id="IPR051540">
    <property type="entry name" value="S-2-haloacid_dehalogenase"/>
</dbReference>
<dbReference type="SUPFAM" id="SSF56784">
    <property type="entry name" value="HAD-like"/>
    <property type="match status" value="1"/>
</dbReference>
<dbReference type="PANTHER" id="PTHR43316:SF3">
    <property type="entry name" value="HALOACID DEHALOGENASE, TYPE II (AFU_ORTHOLOGUE AFUA_2G07750)-RELATED"/>
    <property type="match status" value="1"/>
</dbReference>
<accession>A0ABN2ISJ4</accession>
<evidence type="ECO:0000313" key="2">
    <source>
        <dbReference type="EMBL" id="GAA1710924.1"/>
    </source>
</evidence>
<name>A0ABN2ISJ4_9ACTN</name>
<protein>
    <submittedName>
        <fullName evidence="2">Haloacid dehalogenase type II</fullName>
    </submittedName>
</protein>
<reference evidence="2 3" key="1">
    <citation type="journal article" date="2019" name="Int. J. Syst. Evol. Microbiol.">
        <title>The Global Catalogue of Microorganisms (GCM) 10K type strain sequencing project: providing services to taxonomists for standard genome sequencing and annotation.</title>
        <authorList>
            <consortium name="The Broad Institute Genomics Platform"/>
            <consortium name="The Broad Institute Genome Sequencing Center for Infectious Disease"/>
            <person name="Wu L."/>
            <person name="Ma J."/>
        </authorList>
    </citation>
    <scope>NUCLEOTIDE SEQUENCE [LARGE SCALE GENOMIC DNA]</scope>
    <source>
        <strain evidence="2 3">JCM 14718</strain>
    </source>
</reference>
<organism evidence="2 3">
    <name type="scientific">Fodinicola feengrottensis</name>
    <dbReference type="NCBI Taxonomy" id="435914"/>
    <lineage>
        <taxon>Bacteria</taxon>
        <taxon>Bacillati</taxon>
        <taxon>Actinomycetota</taxon>
        <taxon>Actinomycetes</taxon>
        <taxon>Mycobacteriales</taxon>
        <taxon>Fodinicola</taxon>
    </lineage>
</organism>
<dbReference type="InterPro" id="IPR036412">
    <property type="entry name" value="HAD-like_sf"/>
</dbReference>
<dbReference type="Proteomes" id="UP001500618">
    <property type="component" value="Unassembled WGS sequence"/>
</dbReference>
<dbReference type="Gene3D" id="3.40.50.1000">
    <property type="entry name" value="HAD superfamily/HAD-like"/>
    <property type="match status" value="1"/>
</dbReference>
<dbReference type="Gene3D" id="1.10.150.240">
    <property type="entry name" value="Putative phosphatase, domain 2"/>
    <property type="match status" value="1"/>
</dbReference>
<proteinExistence type="predicted"/>
<dbReference type="PANTHER" id="PTHR43316">
    <property type="entry name" value="HYDROLASE, HALOACID DELAHOGENASE-RELATED"/>
    <property type="match status" value="1"/>
</dbReference>
<dbReference type="EMBL" id="BAAANY010000036">
    <property type="protein sequence ID" value="GAA1710924.1"/>
    <property type="molecule type" value="Genomic_DNA"/>
</dbReference>
<keyword evidence="1" id="KW-0378">Hydrolase</keyword>
<dbReference type="InterPro" id="IPR023214">
    <property type="entry name" value="HAD_sf"/>
</dbReference>
<evidence type="ECO:0000256" key="1">
    <source>
        <dbReference type="ARBA" id="ARBA00022801"/>
    </source>
</evidence>
<dbReference type="InterPro" id="IPR023198">
    <property type="entry name" value="PGP-like_dom2"/>
</dbReference>
<evidence type="ECO:0000313" key="3">
    <source>
        <dbReference type="Proteomes" id="UP001500618"/>
    </source>
</evidence>
<dbReference type="RefSeq" id="WP_344314446.1">
    <property type="nucleotide sequence ID" value="NZ_BAAANY010000036.1"/>
</dbReference>
<dbReference type="Pfam" id="PF00702">
    <property type="entry name" value="Hydrolase"/>
    <property type="match status" value="1"/>
</dbReference>
<gene>
    <name evidence="2" type="ORF">GCM10009765_70280</name>
</gene>